<sequence>MKLRGHNVELVKMQEESSIRKEQARIATEEQIQAQRRQTEKERAELERETIHVKAMADAEGRAHEAKFTEEQNLRMLLDKINGEREKWLAAINTTFGHIE</sequence>
<evidence type="ECO:0000313" key="4">
    <source>
        <dbReference type="EMBL" id="CAF2044607.1"/>
    </source>
</evidence>
<name>A0A816P521_BRANA</name>
<dbReference type="EMBL" id="HG994363">
    <property type="protein sequence ID" value="CAF2044607.1"/>
    <property type="molecule type" value="Genomic_DNA"/>
</dbReference>
<gene>
    <name evidence="4" type="ORF">DARMORV10_A09P35680.1</name>
</gene>
<dbReference type="Proteomes" id="UP001295469">
    <property type="component" value="Chromosome A09"/>
</dbReference>
<dbReference type="PANTHER" id="PTHR23075:SF13">
    <property type="entry name" value="AAA-TYPE ATPASE FAMILY PROTEIN"/>
    <property type="match status" value="1"/>
</dbReference>
<dbReference type="Pfam" id="PF12037">
    <property type="entry name" value="ATAD3_N"/>
    <property type="match status" value="1"/>
</dbReference>
<reference evidence="4" key="1">
    <citation type="submission" date="2021-01" db="EMBL/GenBank/DDBJ databases">
        <authorList>
            <consortium name="Genoscope - CEA"/>
            <person name="William W."/>
        </authorList>
    </citation>
    <scope>NUCLEOTIDE SEQUENCE</scope>
</reference>
<dbReference type="GO" id="GO:0005524">
    <property type="term" value="F:ATP binding"/>
    <property type="evidence" value="ECO:0007669"/>
    <property type="project" value="UniProtKB-KW"/>
</dbReference>
<keyword evidence="2" id="KW-0067">ATP-binding</keyword>
<evidence type="ECO:0000259" key="3">
    <source>
        <dbReference type="Pfam" id="PF12037"/>
    </source>
</evidence>
<protein>
    <submittedName>
        <fullName evidence="4">(rape) hypothetical protein</fullName>
    </submittedName>
</protein>
<feature type="domain" description="ATPase family AAA" evidence="3">
    <location>
        <begin position="4"/>
        <end position="100"/>
    </location>
</feature>
<feature type="non-terminal residue" evidence="4">
    <location>
        <position position="100"/>
    </location>
</feature>
<organism evidence="4">
    <name type="scientific">Brassica napus</name>
    <name type="common">Rape</name>
    <dbReference type="NCBI Taxonomy" id="3708"/>
    <lineage>
        <taxon>Eukaryota</taxon>
        <taxon>Viridiplantae</taxon>
        <taxon>Streptophyta</taxon>
        <taxon>Embryophyta</taxon>
        <taxon>Tracheophyta</taxon>
        <taxon>Spermatophyta</taxon>
        <taxon>Magnoliopsida</taxon>
        <taxon>eudicotyledons</taxon>
        <taxon>Gunneridae</taxon>
        <taxon>Pentapetalae</taxon>
        <taxon>rosids</taxon>
        <taxon>malvids</taxon>
        <taxon>Brassicales</taxon>
        <taxon>Brassicaceae</taxon>
        <taxon>Brassiceae</taxon>
        <taxon>Brassica</taxon>
    </lineage>
</organism>
<dbReference type="AlphaFoldDB" id="A0A816P521"/>
<dbReference type="InterPro" id="IPR021911">
    <property type="entry name" value="ATAD3_N"/>
</dbReference>
<accession>A0A816P521</accession>
<keyword evidence="1" id="KW-0547">Nucleotide-binding</keyword>
<evidence type="ECO:0000256" key="2">
    <source>
        <dbReference type="ARBA" id="ARBA00022840"/>
    </source>
</evidence>
<proteinExistence type="predicted"/>
<dbReference type="PANTHER" id="PTHR23075">
    <property type="entry name" value="PUTATIVE ATP-ASE"/>
    <property type="match status" value="1"/>
</dbReference>
<evidence type="ECO:0000256" key="1">
    <source>
        <dbReference type="ARBA" id="ARBA00022741"/>
    </source>
</evidence>